<evidence type="ECO:0000256" key="1">
    <source>
        <dbReference type="ARBA" id="ARBA00023054"/>
    </source>
</evidence>
<dbReference type="InterPro" id="IPR015158">
    <property type="entry name" value="Bud22_dom"/>
</dbReference>
<dbReference type="Proteomes" id="UP000275385">
    <property type="component" value="Unassembled WGS sequence"/>
</dbReference>
<dbReference type="STRING" id="177199.A0A420YAD4"/>
<evidence type="ECO:0000313" key="4">
    <source>
        <dbReference type="EMBL" id="RKU44848.1"/>
    </source>
</evidence>
<organism evidence="4 5">
    <name type="scientific">Coniochaeta pulveracea</name>
    <dbReference type="NCBI Taxonomy" id="177199"/>
    <lineage>
        <taxon>Eukaryota</taxon>
        <taxon>Fungi</taxon>
        <taxon>Dikarya</taxon>
        <taxon>Ascomycota</taxon>
        <taxon>Pezizomycotina</taxon>
        <taxon>Sordariomycetes</taxon>
        <taxon>Sordariomycetidae</taxon>
        <taxon>Coniochaetales</taxon>
        <taxon>Coniochaetaceae</taxon>
        <taxon>Coniochaeta</taxon>
    </lineage>
</organism>
<keyword evidence="1" id="KW-0175">Coiled coil</keyword>
<feature type="compositionally biased region" description="Basic and acidic residues" evidence="2">
    <location>
        <begin position="418"/>
        <end position="429"/>
    </location>
</feature>
<sequence length="494" mass="54501">MPKRKRTVEEEVQEKVDKFHQELHHALKKAKGFERQRLAKRLKDGKSTPEKIERLQKEVVVLKSLDLHQAAHAHLCASLLKFKSIAEAPDLPSDIKAGPPKPDISEEERAALHNVTSALYNRKEVRDVLDKAIAGIGNALGIPVPPKRGKGAGKEEKDVKTEKKNKKEEGTSKRTDLIGALEAQLNQEEKADEKAAKKSKKQIKEAPVDEISDEEAEQAISKYEALLGGSSDDEDSGSEGDDEVDPMEITDGEEEDDDLGDIDLESEEGSDDDEMVNDLSSFGGFSSDEEDEAVTKPSTKPRKSVEEPDPMEITDEEDEAQPDEDSDESSDYSAISRSPSPKRKSKKAKSSKDSARPTDSTFLPSLMGGYISGSESASDVDLAPPRKNRRGQRARQAIWEKKFKAEAKHLSKPQKATWDPKRGAVEGKRTPWKAGVKNPFAAAASGTEEQRPPPKKRETMADKPGPLHPSWEAKKKAQEKQQTAAFAGTKIRFD</sequence>
<evidence type="ECO:0000259" key="3">
    <source>
        <dbReference type="Pfam" id="PF09073"/>
    </source>
</evidence>
<gene>
    <name evidence="4" type="ORF">DL546_005364</name>
</gene>
<feature type="compositionally biased region" description="Basic residues" evidence="2">
    <location>
        <begin position="340"/>
        <end position="349"/>
    </location>
</feature>
<dbReference type="AlphaFoldDB" id="A0A420YAD4"/>
<reference evidence="4 5" key="1">
    <citation type="submission" date="2018-08" db="EMBL/GenBank/DDBJ databases">
        <title>Draft genome of the lignicolous fungus Coniochaeta pulveracea.</title>
        <authorList>
            <person name="Borstlap C.J."/>
            <person name="De Witt R.N."/>
            <person name="Botha A."/>
            <person name="Volschenk H."/>
        </authorList>
    </citation>
    <scope>NUCLEOTIDE SEQUENCE [LARGE SCALE GENOMIC DNA]</scope>
    <source>
        <strain evidence="4 5">CAB683</strain>
    </source>
</reference>
<evidence type="ECO:0000313" key="5">
    <source>
        <dbReference type="Proteomes" id="UP000275385"/>
    </source>
</evidence>
<dbReference type="PANTHER" id="PTHR23325:SF1">
    <property type="entry name" value="SERUM RESPONSE FACTOR-BINDING PROTEIN 1"/>
    <property type="match status" value="1"/>
</dbReference>
<accession>A0A420YAD4</accession>
<protein>
    <recommendedName>
        <fullName evidence="3">Bud22 domain-containing protein</fullName>
    </recommendedName>
</protein>
<dbReference type="EMBL" id="QVQW01000026">
    <property type="protein sequence ID" value="RKU44848.1"/>
    <property type="molecule type" value="Genomic_DNA"/>
</dbReference>
<evidence type="ECO:0000256" key="2">
    <source>
        <dbReference type="SAM" id="MobiDB-lite"/>
    </source>
</evidence>
<feature type="compositionally biased region" description="Acidic residues" evidence="2">
    <location>
        <begin position="307"/>
        <end position="330"/>
    </location>
</feature>
<dbReference type="OrthoDB" id="3364872at2759"/>
<dbReference type="Pfam" id="PF09073">
    <property type="entry name" value="BUD22"/>
    <property type="match status" value="1"/>
</dbReference>
<name>A0A420YAD4_9PEZI</name>
<dbReference type="PANTHER" id="PTHR23325">
    <property type="entry name" value="SERUM RESPONSE FACTOR-BINDING"/>
    <property type="match status" value="1"/>
</dbReference>
<comment type="caution">
    <text evidence="4">The sequence shown here is derived from an EMBL/GenBank/DDBJ whole genome shotgun (WGS) entry which is preliminary data.</text>
</comment>
<feature type="compositionally biased region" description="Basic and acidic residues" evidence="2">
    <location>
        <begin position="398"/>
        <end position="409"/>
    </location>
</feature>
<dbReference type="InterPro" id="IPR037393">
    <property type="entry name" value="Bud22/SRFB1"/>
</dbReference>
<feature type="compositionally biased region" description="Acidic residues" evidence="2">
    <location>
        <begin position="208"/>
        <end position="217"/>
    </location>
</feature>
<feature type="region of interest" description="Disordered" evidence="2">
    <location>
        <begin position="140"/>
        <end position="494"/>
    </location>
</feature>
<dbReference type="GO" id="GO:0030490">
    <property type="term" value="P:maturation of SSU-rRNA"/>
    <property type="evidence" value="ECO:0007669"/>
    <property type="project" value="TreeGrafter"/>
</dbReference>
<dbReference type="GO" id="GO:0005634">
    <property type="term" value="C:nucleus"/>
    <property type="evidence" value="ECO:0007669"/>
    <property type="project" value="TreeGrafter"/>
</dbReference>
<proteinExistence type="predicted"/>
<feature type="compositionally biased region" description="Acidic residues" evidence="2">
    <location>
        <begin position="231"/>
        <end position="276"/>
    </location>
</feature>
<feature type="domain" description="Bud22" evidence="3">
    <location>
        <begin position="245"/>
        <end position="494"/>
    </location>
</feature>
<keyword evidence="5" id="KW-1185">Reference proteome</keyword>
<feature type="compositionally biased region" description="Basic and acidic residues" evidence="2">
    <location>
        <begin position="152"/>
        <end position="176"/>
    </location>
</feature>
<feature type="compositionally biased region" description="Basic and acidic residues" evidence="2">
    <location>
        <begin position="187"/>
        <end position="207"/>
    </location>
</feature>
<dbReference type="GO" id="GO:0030686">
    <property type="term" value="C:90S preribosome"/>
    <property type="evidence" value="ECO:0007669"/>
    <property type="project" value="TreeGrafter"/>
</dbReference>
<feature type="compositionally biased region" description="Basic and acidic residues" evidence="2">
    <location>
        <begin position="448"/>
        <end position="461"/>
    </location>
</feature>